<comment type="caution">
    <text evidence="1">The sequence shown here is derived from an EMBL/GenBank/DDBJ whole genome shotgun (WGS) entry which is preliminary data.</text>
</comment>
<reference evidence="1 2" key="1">
    <citation type="submission" date="2019-08" db="EMBL/GenBank/DDBJ databases">
        <title>Whole genome of Aphis craccivora.</title>
        <authorList>
            <person name="Voronova N.V."/>
            <person name="Shulinski R.S."/>
            <person name="Bandarenka Y.V."/>
            <person name="Zhorov D.G."/>
            <person name="Warner D."/>
        </authorList>
    </citation>
    <scope>NUCLEOTIDE SEQUENCE [LARGE SCALE GENOMIC DNA]</scope>
    <source>
        <strain evidence="1">180601</strain>
        <tissue evidence="1">Whole Body</tissue>
    </source>
</reference>
<dbReference type="AlphaFoldDB" id="A0A6G0VZV0"/>
<gene>
    <name evidence="1" type="ORF">FWK35_00029694</name>
</gene>
<keyword evidence="2" id="KW-1185">Reference proteome</keyword>
<evidence type="ECO:0000313" key="1">
    <source>
        <dbReference type="EMBL" id="KAF0716170.1"/>
    </source>
</evidence>
<accession>A0A6G0VZV0</accession>
<proteinExistence type="predicted"/>
<feature type="non-terminal residue" evidence="1">
    <location>
        <position position="1"/>
    </location>
</feature>
<sequence length="133" mass="15446">TSERQYNKLWSSTRMSKVFIMYTITLNGNSSELSCDFFPPIETNNSIPNINDKCYQIGFIYYEGKSEKTANLIYSLPTGSYELREIEAFYNINTRVYEKSASRVSDIIKLTTLKKKKRNFKYSKVEGDLTAEN</sequence>
<dbReference type="EMBL" id="VUJU01010037">
    <property type="protein sequence ID" value="KAF0716170.1"/>
    <property type="molecule type" value="Genomic_DNA"/>
</dbReference>
<evidence type="ECO:0000313" key="2">
    <source>
        <dbReference type="Proteomes" id="UP000478052"/>
    </source>
</evidence>
<dbReference type="Proteomes" id="UP000478052">
    <property type="component" value="Unassembled WGS sequence"/>
</dbReference>
<organism evidence="1 2">
    <name type="scientific">Aphis craccivora</name>
    <name type="common">Cowpea aphid</name>
    <dbReference type="NCBI Taxonomy" id="307492"/>
    <lineage>
        <taxon>Eukaryota</taxon>
        <taxon>Metazoa</taxon>
        <taxon>Ecdysozoa</taxon>
        <taxon>Arthropoda</taxon>
        <taxon>Hexapoda</taxon>
        <taxon>Insecta</taxon>
        <taxon>Pterygota</taxon>
        <taxon>Neoptera</taxon>
        <taxon>Paraneoptera</taxon>
        <taxon>Hemiptera</taxon>
        <taxon>Sternorrhyncha</taxon>
        <taxon>Aphidomorpha</taxon>
        <taxon>Aphidoidea</taxon>
        <taxon>Aphididae</taxon>
        <taxon>Aphidini</taxon>
        <taxon>Aphis</taxon>
        <taxon>Aphis</taxon>
    </lineage>
</organism>
<protein>
    <submittedName>
        <fullName evidence="1">Uncharacterized protein</fullName>
    </submittedName>
</protein>
<name>A0A6G0VZV0_APHCR</name>